<evidence type="ECO:0000256" key="2">
    <source>
        <dbReference type="SAM" id="Phobius"/>
    </source>
</evidence>
<protein>
    <submittedName>
        <fullName evidence="3">Uncharacterized protein</fullName>
    </submittedName>
</protein>
<accession>A0A1M8A2U3</accession>
<dbReference type="OrthoDB" id="10362107at2759"/>
<keyword evidence="4" id="KW-1185">Reference proteome</keyword>
<keyword evidence="2" id="KW-1133">Transmembrane helix</keyword>
<feature type="region of interest" description="Disordered" evidence="1">
    <location>
        <begin position="162"/>
        <end position="182"/>
    </location>
</feature>
<feature type="transmembrane region" description="Helical" evidence="2">
    <location>
        <begin position="17"/>
        <end position="35"/>
    </location>
</feature>
<sequence>MAGLGETWETQPLSSKALTGVVLALSALLCMRMVYRTVRSTVSLLFWLIRWGVVLYIVLWAWLWYSTKDEPGTLQHALATLQNSMHGLVALGWKLAQQGQQQPGLWASVLQGLQQTTQQGSNTRRRSSKIHRRPKNDPDASLADLVDALGWRDVWDSIVDPAPRKKTWRKPSTGTRPKRAFS</sequence>
<reference evidence="4" key="1">
    <citation type="journal article" date="2017" name="Nucleic Acids Res.">
        <title>Proteogenomics produces comprehensive and highly accurate protein-coding gene annotation in a complete genome assembly of Malassezia sympodialis.</title>
        <authorList>
            <person name="Zhu Y."/>
            <person name="Engstroem P.G."/>
            <person name="Tellgren-Roth C."/>
            <person name="Baudo C.D."/>
            <person name="Kennell J.C."/>
            <person name="Sun S."/>
            <person name="Billmyre R.B."/>
            <person name="Schroeder M.S."/>
            <person name="Andersson A."/>
            <person name="Holm T."/>
            <person name="Sigurgeirsson B."/>
            <person name="Wu G."/>
            <person name="Sankaranarayanan S.R."/>
            <person name="Siddharthan R."/>
            <person name="Sanyal K."/>
            <person name="Lundeberg J."/>
            <person name="Nystedt B."/>
            <person name="Boekhout T."/>
            <person name="Dawson T.L. Jr."/>
            <person name="Heitman J."/>
            <person name="Scheynius A."/>
            <person name="Lehtioe J."/>
        </authorList>
    </citation>
    <scope>NUCLEOTIDE SEQUENCE [LARGE SCALE GENOMIC DNA]</scope>
    <source>
        <strain evidence="4">ATCC 42132</strain>
    </source>
</reference>
<evidence type="ECO:0000313" key="4">
    <source>
        <dbReference type="Proteomes" id="UP000186303"/>
    </source>
</evidence>
<dbReference type="VEuPathDB" id="FungiDB:MSYG_0822"/>
<name>A0A1M8A2U3_MALS4</name>
<evidence type="ECO:0000256" key="1">
    <source>
        <dbReference type="SAM" id="MobiDB-lite"/>
    </source>
</evidence>
<dbReference type="Proteomes" id="UP000186303">
    <property type="component" value="Chromosome 1"/>
</dbReference>
<feature type="region of interest" description="Disordered" evidence="1">
    <location>
        <begin position="117"/>
        <end position="139"/>
    </location>
</feature>
<organism evidence="3 4">
    <name type="scientific">Malassezia sympodialis (strain ATCC 42132)</name>
    <name type="common">Atopic eczema-associated yeast</name>
    <dbReference type="NCBI Taxonomy" id="1230383"/>
    <lineage>
        <taxon>Eukaryota</taxon>
        <taxon>Fungi</taxon>
        <taxon>Dikarya</taxon>
        <taxon>Basidiomycota</taxon>
        <taxon>Ustilaginomycotina</taxon>
        <taxon>Malasseziomycetes</taxon>
        <taxon>Malasseziales</taxon>
        <taxon>Malasseziaceae</taxon>
        <taxon>Malassezia</taxon>
    </lineage>
</organism>
<keyword evidence="2" id="KW-0472">Membrane</keyword>
<proteinExistence type="predicted"/>
<feature type="compositionally biased region" description="Basic residues" evidence="1">
    <location>
        <begin position="123"/>
        <end position="134"/>
    </location>
</feature>
<evidence type="ECO:0000313" key="3">
    <source>
        <dbReference type="EMBL" id="SHO76484.1"/>
    </source>
</evidence>
<gene>
    <name evidence="3" type="ORF">MSYG_0822</name>
</gene>
<dbReference type="AlphaFoldDB" id="A0A1M8A2U3"/>
<feature type="transmembrane region" description="Helical" evidence="2">
    <location>
        <begin position="42"/>
        <end position="65"/>
    </location>
</feature>
<dbReference type="EMBL" id="LT671821">
    <property type="protein sequence ID" value="SHO76484.1"/>
    <property type="molecule type" value="Genomic_DNA"/>
</dbReference>
<keyword evidence="2" id="KW-0812">Transmembrane</keyword>